<gene>
    <name evidence="6" type="ordered locus">SpiGrapes_2217</name>
</gene>
<dbReference type="PANTHER" id="PTHR42798">
    <property type="entry name" value="LIPOPROTEIN-RELEASING SYSTEM ATP-BINDING PROTEIN LOLD"/>
    <property type="match status" value="1"/>
</dbReference>
<dbReference type="eggNOG" id="COG1136">
    <property type="taxonomic scope" value="Bacteria"/>
</dbReference>
<proteinExistence type="inferred from homology"/>
<dbReference type="Gene3D" id="3.40.50.300">
    <property type="entry name" value="P-loop containing nucleotide triphosphate hydrolases"/>
    <property type="match status" value="1"/>
</dbReference>
<dbReference type="STRING" id="158190.SpiGrapes_2217"/>
<evidence type="ECO:0000259" key="5">
    <source>
        <dbReference type="PROSITE" id="PS50893"/>
    </source>
</evidence>
<protein>
    <submittedName>
        <fullName evidence="6">ABC-type antimicrobial peptide transport system, ATPase component</fullName>
    </submittedName>
</protein>
<dbReference type="PROSITE" id="PS00211">
    <property type="entry name" value="ABC_TRANSPORTER_1"/>
    <property type="match status" value="1"/>
</dbReference>
<dbReference type="InterPro" id="IPR003439">
    <property type="entry name" value="ABC_transporter-like_ATP-bd"/>
</dbReference>
<dbReference type="PANTHER" id="PTHR42798:SF7">
    <property type="entry name" value="ALPHA-D-RIBOSE 1-METHYLPHOSPHONATE 5-TRIPHOSPHATE SYNTHASE SUBUNIT PHNL"/>
    <property type="match status" value="1"/>
</dbReference>
<dbReference type="GO" id="GO:0022857">
    <property type="term" value="F:transmembrane transporter activity"/>
    <property type="evidence" value="ECO:0007669"/>
    <property type="project" value="UniProtKB-ARBA"/>
</dbReference>
<dbReference type="CDD" id="cd03255">
    <property type="entry name" value="ABC_MJ0796_LolCDE_FtsE"/>
    <property type="match status" value="1"/>
</dbReference>
<keyword evidence="7" id="KW-1185">Reference proteome</keyword>
<dbReference type="HOGENOM" id="CLU_000604_1_22_12"/>
<dbReference type="GO" id="GO:0016887">
    <property type="term" value="F:ATP hydrolysis activity"/>
    <property type="evidence" value="ECO:0007669"/>
    <property type="project" value="InterPro"/>
</dbReference>
<dbReference type="SUPFAM" id="SSF52540">
    <property type="entry name" value="P-loop containing nucleoside triphosphate hydrolases"/>
    <property type="match status" value="1"/>
</dbReference>
<keyword evidence="1" id="KW-0813">Transport</keyword>
<evidence type="ECO:0000313" key="6">
    <source>
        <dbReference type="EMBL" id="AEV29993.1"/>
    </source>
</evidence>
<dbReference type="AlphaFoldDB" id="G8QRZ5"/>
<organism evidence="6 7">
    <name type="scientific">Sphaerochaeta pleomorpha (strain ATCC BAA-1885 / DSM 22778 / Grapes)</name>
    <dbReference type="NCBI Taxonomy" id="158190"/>
    <lineage>
        <taxon>Bacteria</taxon>
        <taxon>Pseudomonadati</taxon>
        <taxon>Spirochaetota</taxon>
        <taxon>Spirochaetia</taxon>
        <taxon>Spirochaetales</taxon>
        <taxon>Sphaerochaetaceae</taxon>
        <taxon>Sphaerochaeta</taxon>
    </lineage>
</organism>
<evidence type="ECO:0000256" key="2">
    <source>
        <dbReference type="ARBA" id="ARBA00022741"/>
    </source>
</evidence>
<dbReference type="Pfam" id="PF00005">
    <property type="entry name" value="ABC_tran"/>
    <property type="match status" value="1"/>
</dbReference>
<dbReference type="InterPro" id="IPR017911">
    <property type="entry name" value="MacB-like_ATP-bd"/>
</dbReference>
<keyword evidence="2" id="KW-0547">Nucleotide-binding</keyword>
<dbReference type="Proteomes" id="UP000005632">
    <property type="component" value="Chromosome"/>
</dbReference>
<dbReference type="OrthoDB" id="9805538at2"/>
<accession>G8QRZ5</accession>
<dbReference type="GO" id="GO:0098796">
    <property type="term" value="C:membrane protein complex"/>
    <property type="evidence" value="ECO:0007669"/>
    <property type="project" value="UniProtKB-ARBA"/>
</dbReference>
<dbReference type="InterPro" id="IPR027417">
    <property type="entry name" value="P-loop_NTPase"/>
</dbReference>
<dbReference type="InterPro" id="IPR017871">
    <property type="entry name" value="ABC_transporter-like_CS"/>
</dbReference>
<evidence type="ECO:0000256" key="1">
    <source>
        <dbReference type="ARBA" id="ARBA00022448"/>
    </source>
</evidence>
<dbReference type="EMBL" id="CP003155">
    <property type="protein sequence ID" value="AEV29993.1"/>
    <property type="molecule type" value="Genomic_DNA"/>
</dbReference>
<evidence type="ECO:0000256" key="4">
    <source>
        <dbReference type="ARBA" id="ARBA00038388"/>
    </source>
</evidence>
<evidence type="ECO:0000313" key="7">
    <source>
        <dbReference type="Proteomes" id="UP000005632"/>
    </source>
</evidence>
<dbReference type="GO" id="GO:0005524">
    <property type="term" value="F:ATP binding"/>
    <property type="evidence" value="ECO:0007669"/>
    <property type="project" value="UniProtKB-KW"/>
</dbReference>
<dbReference type="FunFam" id="3.40.50.300:FF:000032">
    <property type="entry name" value="Export ABC transporter ATP-binding protein"/>
    <property type="match status" value="1"/>
</dbReference>
<dbReference type="RefSeq" id="WP_014270834.1">
    <property type="nucleotide sequence ID" value="NC_016633.1"/>
</dbReference>
<dbReference type="KEGG" id="sgp:SpiGrapes_2217"/>
<dbReference type="InterPro" id="IPR003593">
    <property type="entry name" value="AAA+_ATPase"/>
</dbReference>
<comment type="similarity">
    <text evidence="4">Belongs to the ABC transporter superfamily. Macrolide exporter (TC 3.A.1.122) family.</text>
</comment>
<reference evidence="6 7" key="1">
    <citation type="submission" date="2011-11" db="EMBL/GenBank/DDBJ databases">
        <title>Complete sequence of Spirochaeta sp. grapes.</title>
        <authorList>
            <consortium name="US DOE Joint Genome Institute"/>
            <person name="Lucas S."/>
            <person name="Han J."/>
            <person name="Lapidus A."/>
            <person name="Cheng J.-F."/>
            <person name="Goodwin L."/>
            <person name="Pitluck S."/>
            <person name="Peters L."/>
            <person name="Ovchinnikova G."/>
            <person name="Munk A.C."/>
            <person name="Detter J.C."/>
            <person name="Han C."/>
            <person name="Tapia R."/>
            <person name="Land M."/>
            <person name="Hauser L."/>
            <person name="Kyrpides N."/>
            <person name="Ivanova N."/>
            <person name="Pagani I."/>
            <person name="Ritalahtilisa K."/>
            <person name="Loeffler F."/>
            <person name="Woyke T."/>
        </authorList>
    </citation>
    <scope>NUCLEOTIDE SEQUENCE [LARGE SCALE GENOMIC DNA]</scope>
    <source>
        <strain evidence="7">ATCC BAA-1885 / DSM 22778 / Grapes</strain>
    </source>
</reference>
<sequence>MITVEKVSRNYKAGETIVKALKQVSLQVEDGEFLSIAGPSGSGKTTLLNLIGCIDAIDDGEIIINGQKVTTMGKDEKTAFRRNNLGFIFQTYNLIPVLSAYENVAFVLSILNTPEAEIRERTYAILKEVGLEGMEDRRPSRLSGGQQQRIAIARALVKHPQIILADEPTANLDSKTGEDILKLMKEMNKKYHTTFIFSTHDKMVMDYADRLVSLHDGKIISDERKHA</sequence>
<feature type="domain" description="ABC transporter" evidence="5">
    <location>
        <begin position="2"/>
        <end position="227"/>
    </location>
</feature>
<dbReference type="PROSITE" id="PS50893">
    <property type="entry name" value="ABC_TRANSPORTER_2"/>
    <property type="match status" value="1"/>
</dbReference>
<evidence type="ECO:0000256" key="3">
    <source>
        <dbReference type="ARBA" id="ARBA00022840"/>
    </source>
</evidence>
<keyword evidence="3" id="KW-0067">ATP-binding</keyword>
<name>G8QRZ5_SPHPG</name>
<dbReference type="SMART" id="SM00382">
    <property type="entry name" value="AAA"/>
    <property type="match status" value="1"/>
</dbReference>